<feature type="domain" description="EAL" evidence="1">
    <location>
        <begin position="17"/>
        <end position="265"/>
    </location>
</feature>
<proteinExistence type="predicted"/>
<evidence type="ECO:0000313" key="2">
    <source>
        <dbReference type="EMBL" id="TPG37491.1"/>
    </source>
</evidence>
<sequence length="265" mass="28571">MNGGTPGDDRVPSPAVFKGGCGDCSSGLAAPFPFSMAFQPIVDVVAGRVHAYEALVRGPAGEPALTVLAQVTHANRYAFDQSCRVRAIELASRLGMVESGATLSINFIPGAMYRPENCVRATLAAARRHRFPLDRLQFEVTEGEKVDDPDHLTAIFREYRARGFRVAIDDFGAGYAGLGLLARFQPDVVKLDMELIRGLNDDRVRRSIVGAVLSVCAELNIAAVAEGVETRAELDALRDLGVRLVQGYLFARPAFEELPPISALA</sequence>
<dbReference type="SUPFAM" id="SSF141868">
    <property type="entry name" value="EAL domain-like"/>
    <property type="match status" value="1"/>
</dbReference>
<keyword evidence="3" id="KW-1185">Reference proteome</keyword>
<reference evidence="2 3" key="1">
    <citation type="journal article" date="2019" name="Environ. Microbiol.">
        <title>Species interactions and distinct microbial communities in high Arctic permafrost affected cryosols are associated with the CH4 and CO2 gas fluxes.</title>
        <authorList>
            <person name="Altshuler I."/>
            <person name="Hamel J."/>
            <person name="Turney S."/>
            <person name="Magnuson E."/>
            <person name="Levesque R."/>
            <person name="Greer C."/>
            <person name="Whyte L.G."/>
        </authorList>
    </citation>
    <scope>NUCLEOTIDE SEQUENCE [LARGE SCALE GENOMIC DNA]</scope>
    <source>
        <strain evidence="2 3">S9.3B</strain>
    </source>
</reference>
<dbReference type="OrthoDB" id="9793210at2"/>
<evidence type="ECO:0000259" key="1">
    <source>
        <dbReference type="PROSITE" id="PS50883"/>
    </source>
</evidence>
<dbReference type="InterPro" id="IPR035919">
    <property type="entry name" value="EAL_sf"/>
</dbReference>
<dbReference type="AlphaFoldDB" id="A0A502EMJ3"/>
<dbReference type="PANTHER" id="PTHR33121:SF15">
    <property type="entry name" value="BLUE LIGHT- AND TEMPERATURE-REGULATED ANTIREPRESSOR BLUF"/>
    <property type="match status" value="1"/>
</dbReference>
<dbReference type="Gene3D" id="3.20.20.450">
    <property type="entry name" value="EAL domain"/>
    <property type="match status" value="1"/>
</dbReference>
<dbReference type="PANTHER" id="PTHR33121">
    <property type="entry name" value="CYCLIC DI-GMP PHOSPHODIESTERASE PDEF"/>
    <property type="match status" value="1"/>
</dbReference>
<protein>
    <submittedName>
        <fullName evidence="2">EAL domain-containing protein</fullName>
    </submittedName>
</protein>
<organism evidence="2 3">
    <name type="scientific">Muricoccus nepalensis</name>
    <dbReference type="NCBI Taxonomy" id="1854500"/>
    <lineage>
        <taxon>Bacteria</taxon>
        <taxon>Pseudomonadati</taxon>
        <taxon>Pseudomonadota</taxon>
        <taxon>Alphaproteobacteria</taxon>
        <taxon>Acetobacterales</taxon>
        <taxon>Roseomonadaceae</taxon>
        <taxon>Muricoccus</taxon>
    </lineage>
</organism>
<dbReference type="EMBL" id="RCZP01000092">
    <property type="protein sequence ID" value="TPG37491.1"/>
    <property type="molecule type" value="Genomic_DNA"/>
</dbReference>
<dbReference type="SMART" id="SM00052">
    <property type="entry name" value="EAL"/>
    <property type="match status" value="1"/>
</dbReference>
<dbReference type="InterPro" id="IPR001633">
    <property type="entry name" value="EAL_dom"/>
</dbReference>
<accession>A0A502EMJ3</accession>
<dbReference type="Proteomes" id="UP000317078">
    <property type="component" value="Unassembled WGS sequence"/>
</dbReference>
<dbReference type="Pfam" id="PF00563">
    <property type="entry name" value="EAL"/>
    <property type="match status" value="1"/>
</dbReference>
<name>A0A502EMJ3_9PROT</name>
<dbReference type="CDD" id="cd01948">
    <property type="entry name" value="EAL"/>
    <property type="match status" value="1"/>
</dbReference>
<dbReference type="PROSITE" id="PS50883">
    <property type="entry name" value="EAL"/>
    <property type="match status" value="1"/>
</dbReference>
<dbReference type="InterPro" id="IPR050706">
    <property type="entry name" value="Cyclic-di-GMP_PDE-like"/>
</dbReference>
<evidence type="ECO:0000313" key="3">
    <source>
        <dbReference type="Proteomes" id="UP000317078"/>
    </source>
</evidence>
<comment type="caution">
    <text evidence="2">The sequence shown here is derived from an EMBL/GenBank/DDBJ whole genome shotgun (WGS) entry which is preliminary data.</text>
</comment>
<dbReference type="GO" id="GO:0071111">
    <property type="term" value="F:cyclic-guanylate-specific phosphodiesterase activity"/>
    <property type="evidence" value="ECO:0007669"/>
    <property type="project" value="InterPro"/>
</dbReference>
<gene>
    <name evidence="2" type="ORF">EAH89_30085</name>
</gene>